<comment type="caution">
    <text evidence="3">The sequence shown here is derived from an EMBL/GenBank/DDBJ whole genome shotgun (WGS) entry which is preliminary data.</text>
</comment>
<dbReference type="EMBL" id="BAABEP010000030">
    <property type="protein sequence ID" value="GAA3739897.1"/>
    <property type="molecule type" value="Genomic_DNA"/>
</dbReference>
<accession>A0ABP7FJN1</accession>
<feature type="compositionally biased region" description="Low complexity" evidence="1">
    <location>
        <begin position="234"/>
        <end position="272"/>
    </location>
</feature>
<dbReference type="RefSeq" id="WP_345649456.1">
    <property type="nucleotide sequence ID" value="NZ_BAABEP010000030.1"/>
</dbReference>
<dbReference type="InterPro" id="IPR013830">
    <property type="entry name" value="SGNH_hydro"/>
</dbReference>
<dbReference type="InterPro" id="IPR036514">
    <property type="entry name" value="SGNH_hydro_sf"/>
</dbReference>
<evidence type="ECO:0000256" key="1">
    <source>
        <dbReference type="SAM" id="MobiDB-lite"/>
    </source>
</evidence>
<feature type="domain" description="SGNH hydrolase-type esterase" evidence="2">
    <location>
        <begin position="5"/>
        <end position="201"/>
    </location>
</feature>
<protein>
    <submittedName>
        <fullName evidence="3">GDSL-type esterase/lipase family protein</fullName>
    </submittedName>
</protein>
<dbReference type="Proteomes" id="UP001499884">
    <property type="component" value="Unassembled WGS sequence"/>
</dbReference>
<proteinExistence type="predicted"/>
<dbReference type="PANTHER" id="PTHR43784:SF2">
    <property type="entry name" value="GDSL-LIKE LIPASE_ACYLHYDROLASE, PUTATIVE (AFU_ORTHOLOGUE AFUA_2G00820)-RELATED"/>
    <property type="match status" value="1"/>
</dbReference>
<keyword evidence="4" id="KW-1185">Reference proteome</keyword>
<evidence type="ECO:0000313" key="3">
    <source>
        <dbReference type="EMBL" id="GAA3739897.1"/>
    </source>
</evidence>
<evidence type="ECO:0000313" key="4">
    <source>
        <dbReference type="Proteomes" id="UP001499884"/>
    </source>
</evidence>
<dbReference type="Gene3D" id="3.40.50.1110">
    <property type="entry name" value="SGNH hydrolase"/>
    <property type="match status" value="1"/>
</dbReference>
<dbReference type="InterPro" id="IPR053140">
    <property type="entry name" value="GDSL_Rv0518-like"/>
</dbReference>
<reference evidence="4" key="1">
    <citation type="journal article" date="2019" name="Int. J. Syst. Evol. Microbiol.">
        <title>The Global Catalogue of Microorganisms (GCM) 10K type strain sequencing project: providing services to taxonomists for standard genome sequencing and annotation.</title>
        <authorList>
            <consortium name="The Broad Institute Genomics Platform"/>
            <consortium name="The Broad Institute Genome Sequencing Center for Infectious Disease"/>
            <person name="Wu L."/>
            <person name="Ma J."/>
        </authorList>
    </citation>
    <scope>NUCLEOTIDE SEQUENCE [LARGE SCALE GENOMIC DNA]</scope>
    <source>
        <strain evidence="4">JCM 30846</strain>
    </source>
</reference>
<dbReference type="Pfam" id="PF13472">
    <property type="entry name" value="Lipase_GDSL_2"/>
    <property type="match status" value="1"/>
</dbReference>
<gene>
    <name evidence="3" type="ORF">GCM10023082_41210</name>
</gene>
<dbReference type="SUPFAM" id="SSF52266">
    <property type="entry name" value="SGNH hydrolase"/>
    <property type="match status" value="1"/>
</dbReference>
<sequence>MRFLFVGDSMTIGRAGEVTWRHELTRHLAGCAACAGPGPAEVVGPWSHQYGEDHDGTTAGGAHLAAWGEGWLHMASRIGPAVAEHAPDVLLVSLGLIDLGFYTDSAQTEANVRRFVAEARAAGPGTSAVVLPVVPNVRADTDALFAAEVGRFNGRLAAALSELTDPHSPLVLAPTPTAPPVAYDIHRDTYDGTHPAPSGARKLATAFARALHALRGAGASYHPCASPCSDHPATEAAPTARTAPAAGAPAPSPAASAPLQAPAAAPGTPVSG</sequence>
<name>A0ABP7FJN1_9ACTN</name>
<dbReference type="PANTHER" id="PTHR43784">
    <property type="entry name" value="GDSL-LIKE LIPASE/ACYLHYDROLASE, PUTATIVE (AFU_ORTHOLOGUE AFUA_2G00820)-RELATED"/>
    <property type="match status" value="1"/>
</dbReference>
<feature type="region of interest" description="Disordered" evidence="1">
    <location>
        <begin position="222"/>
        <end position="272"/>
    </location>
</feature>
<organism evidence="3 4">
    <name type="scientific">Streptomyces tremellae</name>
    <dbReference type="NCBI Taxonomy" id="1124239"/>
    <lineage>
        <taxon>Bacteria</taxon>
        <taxon>Bacillati</taxon>
        <taxon>Actinomycetota</taxon>
        <taxon>Actinomycetes</taxon>
        <taxon>Kitasatosporales</taxon>
        <taxon>Streptomycetaceae</taxon>
        <taxon>Streptomyces</taxon>
    </lineage>
</organism>
<evidence type="ECO:0000259" key="2">
    <source>
        <dbReference type="Pfam" id="PF13472"/>
    </source>
</evidence>